<gene>
    <name evidence="2" type="ORF">Tco_0748214</name>
</gene>
<evidence type="ECO:0000313" key="2">
    <source>
        <dbReference type="EMBL" id="GJS81673.1"/>
    </source>
</evidence>
<feature type="compositionally biased region" description="Acidic residues" evidence="1">
    <location>
        <begin position="211"/>
        <end position="252"/>
    </location>
</feature>
<keyword evidence="3" id="KW-1185">Reference proteome</keyword>
<dbReference type="Proteomes" id="UP001151760">
    <property type="component" value="Unassembled WGS sequence"/>
</dbReference>
<feature type="compositionally biased region" description="Basic and acidic residues" evidence="1">
    <location>
        <begin position="253"/>
        <end position="270"/>
    </location>
</feature>
<proteinExistence type="predicted"/>
<feature type="compositionally biased region" description="Low complexity" evidence="1">
    <location>
        <begin position="160"/>
        <end position="171"/>
    </location>
</feature>
<evidence type="ECO:0000313" key="3">
    <source>
        <dbReference type="Proteomes" id="UP001151760"/>
    </source>
</evidence>
<evidence type="ECO:0000256" key="1">
    <source>
        <dbReference type="SAM" id="MobiDB-lite"/>
    </source>
</evidence>
<feature type="region of interest" description="Disordered" evidence="1">
    <location>
        <begin position="85"/>
        <end position="131"/>
    </location>
</feature>
<feature type="compositionally biased region" description="Basic and acidic residues" evidence="1">
    <location>
        <begin position="288"/>
        <end position="300"/>
    </location>
</feature>
<name>A0ABQ4YV58_9ASTR</name>
<accession>A0ABQ4YV58</accession>
<reference evidence="2" key="2">
    <citation type="submission" date="2022-01" db="EMBL/GenBank/DDBJ databases">
        <authorList>
            <person name="Yamashiro T."/>
            <person name="Shiraishi A."/>
            <person name="Satake H."/>
            <person name="Nakayama K."/>
        </authorList>
    </citation>
    <scope>NUCLEOTIDE SEQUENCE</scope>
</reference>
<sequence length="336" mass="38471">MYYPRFTKVIIDYFMAKDQAILRRNKMFWQHVRDDFMFTTVRVISKHHDTQVYGAILPQHLTNQAMLESKAYMTYRAYVTGEKTLKPKRKKADSESSPKTKPTQASKGKRIKTTAKGDKAAKKKQPAETSMDKGLTVLSDVTLTEAEQLKLVIERSKTQTHSSHTSGSGTDEGTGDIPGVPNVTTYGSDDEQISWKSSEEDDKDEVNVSEKDDDNDNNDDDDDADNQDDENQDEENQDDDDDEQTDSDNDGDDFVHPKFSTHDDEARKEEVNEEDSFDPRVQTPSHVKSTEKARKEKVNEEVQEQILRKETRWNEEATHEEGRSKCVNTGREMFLI</sequence>
<dbReference type="EMBL" id="BQNB010010765">
    <property type="protein sequence ID" value="GJS81673.1"/>
    <property type="molecule type" value="Genomic_DNA"/>
</dbReference>
<comment type="caution">
    <text evidence="2">The sequence shown here is derived from an EMBL/GenBank/DDBJ whole genome shotgun (WGS) entry which is preliminary data.</text>
</comment>
<organism evidence="2 3">
    <name type="scientific">Tanacetum coccineum</name>
    <dbReference type="NCBI Taxonomy" id="301880"/>
    <lineage>
        <taxon>Eukaryota</taxon>
        <taxon>Viridiplantae</taxon>
        <taxon>Streptophyta</taxon>
        <taxon>Embryophyta</taxon>
        <taxon>Tracheophyta</taxon>
        <taxon>Spermatophyta</taxon>
        <taxon>Magnoliopsida</taxon>
        <taxon>eudicotyledons</taxon>
        <taxon>Gunneridae</taxon>
        <taxon>Pentapetalae</taxon>
        <taxon>asterids</taxon>
        <taxon>campanulids</taxon>
        <taxon>Asterales</taxon>
        <taxon>Asteraceae</taxon>
        <taxon>Asteroideae</taxon>
        <taxon>Anthemideae</taxon>
        <taxon>Anthemidinae</taxon>
        <taxon>Tanacetum</taxon>
    </lineage>
</organism>
<reference evidence="2" key="1">
    <citation type="journal article" date="2022" name="Int. J. Mol. Sci.">
        <title>Draft Genome of Tanacetum Coccineum: Genomic Comparison of Closely Related Tanacetum-Family Plants.</title>
        <authorList>
            <person name="Yamashiro T."/>
            <person name="Shiraishi A."/>
            <person name="Nakayama K."/>
            <person name="Satake H."/>
        </authorList>
    </citation>
    <scope>NUCLEOTIDE SEQUENCE</scope>
</reference>
<feature type="region of interest" description="Disordered" evidence="1">
    <location>
        <begin position="153"/>
        <end position="300"/>
    </location>
</feature>
<protein>
    <submittedName>
        <fullName evidence="2">Uncharacterized protein</fullName>
    </submittedName>
</protein>